<dbReference type="SUPFAM" id="SSF52218">
    <property type="entry name" value="Flavoproteins"/>
    <property type="match status" value="1"/>
</dbReference>
<dbReference type="InterPro" id="IPR029039">
    <property type="entry name" value="Flavoprotein-like_sf"/>
</dbReference>
<dbReference type="InterPro" id="IPR023173">
    <property type="entry name" value="NADPH_Cyt_P450_Rdtase_alpha"/>
</dbReference>
<dbReference type="Pfam" id="PF00667">
    <property type="entry name" value="FAD_binding_1"/>
    <property type="match status" value="1"/>
</dbReference>
<evidence type="ECO:0000313" key="15">
    <source>
        <dbReference type="EMBL" id="PZX10524.1"/>
    </source>
</evidence>
<keyword evidence="8" id="KW-0249">Electron transport</keyword>
<dbReference type="InterPro" id="IPR001094">
    <property type="entry name" value="Flavdoxin-like"/>
</dbReference>
<keyword evidence="3" id="KW-0028">Amino-acid biosynthesis</keyword>
<dbReference type="RefSeq" id="WP_111447148.1">
    <property type="nucleotide sequence ID" value="NZ_QKZK01000052.1"/>
</dbReference>
<evidence type="ECO:0000256" key="10">
    <source>
        <dbReference type="ARBA" id="ARBA00023192"/>
    </source>
</evidence>
<evidence type="ECO:0000256" key="11">
    <source>
        <dbReference type="ARBA" id="ARBA00052219"/>
    </source>
</evidence>
<comment type="catalytic activity">
    <reaction evidence="11">
        <text>hydrogen sulfide + 3 NADP(+) + 3 H2O = sulfite + 3 NADPH + 4 H(+)</text>
        <dbReference type="Rhea" id="RHEA:13801"/>
        <dbReference type="ChEBI" id="CHEBI:15377"/>
        <dbReference type="ChEBI" id="CHEBI:15378"/>
        <dbReference type="ChEBI" id="CHEBI:17359"/>
        <dbReference type="ChEBI" id="CHEBI:29919"/>
        <dbReference type="ChEBI" id="CHEBI:57783"/>
        <dbReference type="ChEBI" id="CHEBI:58349"/>
        <dbReference type="EC" id="1.8.1.2"/>
    </reaction>
</comment>
<feature type="binding site" evidence="12">
    <location>
        <begin position="427"/>
        <end position="430"/>
    </location>
    <ligand>
        <name>FAD</name>
        <dbReference type="ChEBI" id="CHEBI:57692"/>
    </ligand>
</feature>
<dbReference type="InterPro" id="IPR010199">
    <property type="entry name" value="CysJ"/>
</dbReference>
<keyword evidence="2" id="KW-0813">Transport</keyword>
<dbReference type="InterPro" id="IPR017938">
    <property type="entry name" value="Riboflavin_synthase-like_b-brl"/>
</dbReference>
<evidence type="ECO:0000259" key="13">
    <source>
        <dbReference type="PROSITE" id="PS50902"/>
    </source>
</evidence>
<dbReference type="GO" id="GO:0010181">
    <property type="term" value="F:FMN binding"/>
    <property type="evidence" value="ECO:0007669"/>
    <property type="project" value="InterPro"/>
</dbReference>
<dbReference type="AlphaFoldDB" id="A0A2W7N0X0"/>
<evidence type="ECO:0000256" key="2">
    <source>
        <dbReference type="ARBA" id="ARBA00022448"/>
    </source>
</evidence>
<evidence type="ECO:0000259" key="14">
    <source>
        <dbReference type="PROSITE" id="PS51384"/>
    </source>
</evidence>
<dbReference type="GO" id="GO:0019344">
    <property type="term" value="P:cysteine biosynthetic process"/>
    <property type="evidence" value="ECO:0007669"/>
    <property type="project" value="UniProtKB-KW"/>
</dbReference>
<dbReference type="InterPro" id="IPR003097">
    <property type="entry name" value="CysJ-like_FAD-binding"/>
</dbReference>
<dbReference type="PANTHER" id="PTHR19384:SF128">
    <property type="entry name" value="NADPH OXIDOREDUCTASE A"/>
    <property type="match status" value="1"/>
</dbReference>
<sequence>MSENQLFSPELRSQLQSVLSKMNREQLLWLGGYIEAAIDFAPLAAQSIAAPSEASSKAVEAVTASPEATRTKRMTVLYGSHSGNSQKVASRMADELSRSGLTTRLVSMEDYNGRQLKEEELLLVVVSTHGDGEPPVVAIELHDLLKGKKAPQLPHLNYAVVALGDSSYKKFCQTGIDFHNYLAKAGAHSLRDVLTLDTDFSESLVSELPVYVQLFQSPAPTGREETTTACGVSGEVGKAGFDVPVSVAVTEKIQLNGRGSDKETWHLEISTEGTDLSYQPGDALEVYAVNNPALVDSIVKKLGLTGEEGVVVDGQQVCLREALTHHYELTVLTLPVLKKYAALNAHAHLSAMLEEPEALDDFLKGSDFLDLITRFPVKISAGGLLGILRKLPPRLYSISSSLAEVGNEVHITVGAVRYEKEDRLREGVCSTFLADRLGDDEHLKVKVRPNPQFRLPANGDVPVVMVGAGTGIAPYRAFVQHRHATGSKGKNWLVFGDQHFTTDFLYQSEWLRYRKAGLLTHVDLAFSRDQAEKVYVQHRLKEQGARLYDWLEGGAHFYVCGDMKRMARDVKTTVLEVLMRHGRKTREEAEAYLAELRKEGRYQEDVY</sequence>
<name>A0A2W7N0X0_9BACT</name>
<protein>
    <recommendedName>
        <fullName evidence="1">assimilatory sulfite reductase (NADPH)</fullName>
        <ecNumber evidence="1">1.8.1.2</ecNumber>
    </recommendedName>
</protein>
<gene>
    <name evidence="15" type="ORF">LX69_03374</name>
</gene>
<evidence type="ECO:0000256" key="12">
    <source>
        <dbReference type="PIRSR" id="PIRSR000207-1"/>
    </source>
</evidence>
<dbReference type="InterPro" id="IPR001709">
    <property type="entry name" value="Flavoprot_Pyr_Nucl_cyt_Rdtase"/>
</dbReference>
<dbReference type="GO" id="GO:0004783">
    <property type="term" value="F:sulfite reductase (NADPH) activity"/>
    <property type="evidence" value="ECO:0007669"/>
    <property type="project" value="UniProtKB-EC"/>
</dbReference>
<dbReference type="GO" id="GO:0050660">
    <property type="term" value="F:flavin adenine dinucleotide binding"/>
    <property type="evidence" value="ECO:0007669"/>
    <property type="project" value="InterPro"/>
</dbReference>
<dbReference type="EC" id="1.8.1.2" evidence="1"/>
<keyword evidence="10" id="KW-0198">Cysteine biosynthesis</keyword>
<keyword evidence="7 12" id="KW-0521">NADP</keyword>
<dbReference type="GO" id="GO:0005829">
    <property type="term" value="C:cytosol"/>
    <property type="evidence" value="ECO:0007669"/>
    <property type="project" value="TreeGrafter"/>
</dbReference>
<dbReference type="InterPro" id="IPR001433">
    <property type="entry name" value="OxRdtase_FAD/NAD-bd"/>
</dbReference>
<dbReference type="Proteomes" id="UP000249239">
    <property type="component" value="Unassembled WGS sequence"/>
</dbReference>
<dbReference type="Pfam" id="PF00258">
    <property type="entry name" value="Flavodoxin_1"/>
    <property type="match status" value="1"/>
</dbReference>
<comment type="cofactor">
    <cofactor evidence="12">
        <name>FAD</name>
        <dbReference type="ChEBI" id="CHEBI:57692"/>
    </cofactor>
    <text evidence="12">Binds 1 FAD per subunit.</text>
</comment>
<dbReference type="Gene3D" id="3.40.50.360">
    <property type="match status" value="1"/>
</dbReference>
<reference evidence="15 16" key="1">
    <citation type="submission" date="2018-06" db="EMBL/GenBank/DDBJ databases">
        <title>Genomic Encyclopedia of Archaeal and Bacterial Type Strains, Phase II (KMG-II): from individual species to whole genera.</title>
        <authorList>
            <person name="Goeker M."/>
        </authorList>
    </citation>
    <scope>NUCLEOTIDE SEQUENCE [LARGE SCALE GENOMIC DNA]</scope>
    <source>
        <strain evidence="15 16">DSM 6779</strain>
    </source>
</reference>
<dbReference type="PIRSF" id="PIRSF000207">
    <property type="entry name" value="SiR-FP_CysJ"/>
    <property type="match status" value="1"/>
</dbReference>
<evidence type="ECO:0000256" key="4">
    <source>
        <dbReference type="ARBA" id="ARBA00022630"/>
    </source>
</evidence>
<dbReference type="PROSITE" id="PS51384">
    <property type="entry name" value="FAD_FR"/>
    <property type="match status" value="1"/>
</dbReference>
<dbReference type="PRINTS" id="PR00369">
    <property type="entry name" value="FLAVODOXIN"/>
</dbReference>
<feature type="binding site" evidence="12">
    <location>
        <position position="418"/>
    </location>
    <ligand>
        <name>FAD</name>
        <dbReference type="ChEBI" id="CHEBI:57692"/>
    </ligand>
</feature>
<feature type="binding site" evidence="12">
    <location>
        <position position="330"/>
    </location>
    <ligand>
        <name>FAD</name>
        <dbReference type="ChEBI" id="CHEBI:57692"/>
    </ligand>
</feature>
<feature type="binding site" evidence="12">
    <location>
        <begin position="533"/>
        <end position="537"/>
    </location>
    <ligand>
        <name>NADP(+)</name>
        <dbReference type="ChEBI" id="CHEBI:58349"/>
    </ligand>
</feature>
<evidence type="ECO:0000256" key="7">
    <source>
        <dbReference type="ARBA" id="ARBA00022857"/>
    </source>
</evidence>
<feature type="binding site" evidence="12">
    <location>
        <position position="569"/>
    </location>
    <ligand>
        <name>NADP(+)</name>
        <dbReference type="ChEBI" id="CHEBI:58349"/>
    </ligand>
</feature>
<dbReference type="Gene3D" id="1.20.990.10">
    <property type="entry name" value="NADPH-cytochrome p450 Reductase, Chain A, domain 3"/>
    <property type="match status" value="1"/>
</dbReference>
<feature type="domain" description="FAD-binding FR-type" evidence="14">
    <location>
        <begin position="242"/>
        <end position="456"/>
    </location>
</feature>
<evidence type="ECO:0000256" key="3">
    <source>
        <dbReference type="ARBA" id="ARBA00022605"/>
    </source>
</evidence>
<keyword evidence="4" id="KW-0285">Flavoprotein</keyword>
<evidence type="ECO:0000256" key="8">
    <source>
        <dbReference type="ARBA" id="ARBA00022982"/>
    </source>
</evidence>
<proteinExistence type="predicted"/>
<dbReference type="Pfam" id="PF00175">
    <property type="entry name" value="NAD_binding_1"/>
    <property type="match status" value="1"/>
</dbReference>
<evidence type="ECO:0000256" key="6">
    <source>
        <dbReference type="ARBA" id="ARBA00022827"/>
    </source>
</evidence>
<dbReference type="CDD" id="cd06199">
    <property type="entry name" value="SiR"/>
    <property type="match status" value="1"/>
</dbReference>
<keyword evidence="16" id="KW-1185">Reference proteome</keyword>
<dbReference type="InterPro" id="IPR039261">
    <property type="entry name" value="FNR_nucleotide-bd"/>
</dbReference>
<feature type="domain" description="Flavodoxin-like" evidence="13">
    <location>
        <begin position="74"/>
        <end position="216"/>
    </location>
</feature>
<dbReference type="PRINTS" id="PR00371">
    <property type="entry name" value="FPNCR"/>
</dbReference>
<comment type="caution">
    <text evidence="15">The sequence shown here is derived from an EMBL/GenBank/DDBJ whole genome shotgun (WGS) entry which is preliminary data.</text>
</comment>
<keyword evidence="6 12" id="KW-0274">FAD</keyword>
<feature type="binding site" evidence="12">
    <location>
        <begin position="394"/>
        <end position="397"/>
    </location>
    <ligand>
        <name>FAD</name>
        <dbReference type="ChEBI" id="CHEBI:57692"/>
    </ligand>
</feature>
<dbReference type="SUPFAM" id="SSF63380">
    <property type="entry name" value="Riboflavin synthase domain-like"/>
    <property type="match status" value="1"/>
</dbReference>
<dbReference type="PROSITE" id="PS50902">
    <property type="entry name" value="FLAVODOXIN_LIKE"/>
    <property type="match status" value="1"/>
</dbReference>
<evidence type="ECO:0000256" key="1">
    <source>
        <dbReference type="ARBA" id="ARBA00012604"/>
    </source>
</evidence>
<dbReference type="InterPro" id="IPR017927">
    <property type="entry name" value="FAD-bd_FR_type"/>
</dbReference>
<feature type="binding site" evidence="12">
    <location>
        <position position="607"/>
    </location>
    <ligand>
        <name>FAD</name>
        <dbReference type="ChEBI" id="CHEBI:57692"/>
    </ligand>
</feature>
<evidence type="ECO:0000313" key="16">
    <source>
        <dbReference type="Proteomes" id="UP000249239"/>
    </source>
</evidence>
<dbReference type="PANTHER" id="PTHR19384">
    <property type="entry name" value="NITRIC OXIDE SYNTHASE-RELATED"/>
    <property type="match status" value="1"/>
</dbReference>
<dbReference type="Gene3D" id="2.40.30.10">
    <property type="entry name" value="Translation factors"/>
    <property type="match status" value="1"/>
</dbReference>
<dbReference type="Gene3D" id="3.40.50.80">
    <property type="entry name" value="Nucleotide-binding domain of ferredoxin-NADP reductase (FNR) module"/>
    <property type="match status" value="1"/>
</dbReference>
<feature type="binding site" evidence="12">
    <location>
        <begin position="412"/>
        <end position="414"/>
    </location>
    <ligand>
        <name>FAD</name>
        <dbReference type="ChEBI" id="CHEBI:57692"/>
    </ligand>
</feature>
<accession>A0A2W7N0X0</accession>
<dbReference type="SUPFAM" id="SSF52343">
    <property type="entry name" value="Ferredoxin reductase-like, C-terminal NADP-linked domain"/>
    <property type="match status" value="1"/>
</dbReference>
<feature type="binding site" evidence="12">
    <location>
        <begin position="163"/>
        <end position="172"/>
    </location>
    <ligand>
        <name>FMN</name>
        <dbReference type="ChEBI" id="CHEBI:58210"/>
    </ligand>
</feature>
<feature type="binding site" evidence="12">
    <location>
        <begin position="127"/>
        <end position="130"/>
    </location>
    <ligand>
        <name>FMN</name>
        <dbReference type="ChEBI" id="CHEBI:58210"/>
    </ligand>
</feature>
<dbReference type="FunFam" id="3.40.50.80:FF:000001">
    <property type="entry name" value="NADPH--cytochrome P450 reductase 1"/>
    <property type="match status" value="1"/>
</dbReference>
<dbReference type="NCBIfam" id="TIGR01931">
    <property type="entry name" value="cysJ"/>
    <property type="match status" value="1"/>
</dbReference>
<keyword evidence="5 12" id="KW-0288">FMN</keyword>
<comment type="cofactor">
    <cofactor evidence="12">
        <name>FMN</name>
        <dbReference type="ChEBI" id="CHEBI:58210"/>
    </cofactor>
    <text evidence="12">Binds 1 FMN per subunit.</text>
</comment>
<keyword evidence="9" id="KW-0560">Oxidoreductase</keyword>
<evidence type="ECO:0000256" key="5">
    <source>
        <dbReference type="ARBA" id="ARBA00022643"/>
    </source>
</evidence>
<dbReference type="OrthoDB" id="9789468at2"/>
<dbReference type="EMBL" id="QKZK01000052">
    <property type="protein sequence ID" value="PZX10524.1"/>
    <property type="molecule type" value="Genomic_DNA"/>
</dbReference>
<evidence type="ECO:0000256" key="9">
    <source>
        <dbReference type="ARBA" id="ARBA00023002"/>
    </source>
</evidence>
<dbReference type="InterPro" id="IPR008254">
    <property type="entry name" value="Flavodoxin/NO_synth"/>
</dbReference>
<organism evidence="15 16">
    <name type="scientific">Breznakibacter xylanolyticus</name>
    <dbReference type="NCBI Taxonomy" id="990"/>
    <lineage>
        <taxon>Bacteria</taxon>
        <taxon>Pseudomonadati</taxon>
        <taxon>Bacteroidota</taxon>
        <taxon>Bacteroidia</taxon>
        <taxon>Marinilabiliales</taxon>
        <taxon>Marinilabiliaceae</taxon>
        <taxon>Breznakibacter</taxon>
    </lineage>
</organism>
<feature type="binding site" evidence="12">
    <location>
        <begin position="527"/>
        <end position="528"/>
    </location>
    <ligand>
        <name>NADP(+)</name>
        <dbReference type="ChEBI" id="CHEBI:58349"/>
    </ligand>
</feature>